<dbReference type="EMBL" id="MAYM02001257">
    <property type="protein sequence ID" value="RLN21242.1"/>
    <property type="molecule type" value="Genomic_DNA"/>
</dbReference>
<reference evidence="2" key="1">
    <citation type="journal article" date="2015" name="Genom Data">
        <title>Genome sequences of six Phytophthora species associated with forests in New Zealand.</title>
        <authorList>
            <person name="Studholme D.J."/>
            <person name="McDougal R.L."/>
            <person name="Sambles C."/>
            <person name="Hansen E."/>
            <person name="Hardy G."/>
            <person name="Grant M."/>
            <person name="Ganley R.J."/>
            <person name="Williams N.M."/>
        </authorList>
    </citation>
    <scope>NUCLEOTIDE SEQUENCE</scope>
    <source>
        <strain evidence="2">NZFS 3630</strain>
    </source>
</reference>
<evidence type="ECO:0000313" key="2">
    <source>
        <dbReference type="EMBL" id="KAG2508038.1"/>
    </source>
</evidence>
<name>A0A421F498_9STRA</name>
<reference evidence="3 4" key="2">
    <citation type="submission" date="2018-07" db="EMBL/GenBank/DDBJ databases">
        <title>Genome sequencing of oomycete isolates from Chile give support for New Zealand origin for Phytophthora kernoviae and make available the first Nothophytophthora sp. genome.</title>
        <authorList>
            <person name="Studholme D.J."/>
            <person name="Sanfuentes E."/>
            <person name="Panda P."/>
            <person name="Hill R."/>
            <person name="Sambles C."/>
            <person name="Grant M."/>
            <person name="Williams N.M."/>
            <person name="Mcdougal R.L."/>
        </authorList>
    </citation>
    <scope>NUCLEOTIDE SEQUENCE [LARGE SCALE GENOMIC DNA]</scope>
    <source>
        <strain evidence="3">Chile2</strain>
    </source>
</reference>
<evidence type="ECO:0000256" key="1">
    <source>
        <dbReference type="SAM" id="Phobius"/>
    </source>
</evidence>
<evidence type="ECO:0000313" key="4">
    <source>
        <dbReference type="Proteomes" id="UP000285883"/>
    </source>
</evidence>
<dbReference type="Proteomes" id="UP000792063">
    <property type="component" value="Unassembled WGS sequence"/>
</dbReference>
<proteinExistence type="predicted"/>
<protein>
    <submittedName>
        <fullName evidence="3">Uncharacterized protein</fullName>
    </submittedName>
</protein>
<dbReference type="Proteomes" id="UP000285883">
    <property type="component" value="Unassembled WGS sequence"/>
</dbReference>
<comment type="caution">
    <text evidence="3">The sequence shown here is derived from an EMBL/GenBank/DDBJ whole genome shotgun (WGS) entry which is preliminary data.</text>
</comment>
<gene>
    <name evidence="3" type="ORF">BBI17_009210</name>
    <name evidence="2" type="ORF">JM18_009088</name>
</gene>
<dbReference type="EMBL" id="JPWU03000731">
    <property type="protein sequence ID" value="KAG2508038.1"/>
    <property type="molecule type" value="Genomic_DNA"/>
</dbReference>
<feature type="transmembrane region" description="Helical" evidence="1">
    <location>
        <begin position="129"/>
        <end position="160"/>
    </location>
</feature>
<organism evidence="3 4">
    <name type="scientific">Phytophthora kernoviae</name>
    <dbReference type="NCBI Taxonomy" id="325452"/>
    <lineage>
        <taxon>Eukaryota</taxon>
        <taxon>Sar</taxon>
        <taxon>Stramenopiles</taxon>
        <taxon>Oomycota</taxon>
        <taxon>Peronosporomycetes</taxon>
        <taxon>Peronosporales</taxon>
        <taxon>Peronosporaceae</taxon>
        <taxon>Phytophthora</taxon>
    </lineage>
</organism>
<feature type="transmembrane region" description="Helical" evidence="1">
    <location>
        <begin position="180"/>
        <end position="202"/>
    </location>
</feature>
<accession>A0A421F498</accession>
<keyword evidence="1" id="KW-0812">Transmembrane</keyword>
<dbReference type="AlphaFoldDB" id="A0A421F498"/>
<sequence length="265" mass="30160">MDDLKPEMVILNAEIFHALFVSWCMQRSASTYTTVLLMVMDFVEATLALRDVGHIMKGMNNVLALNAKIDDLSRGKESDIRQVTQPPDNVLKRSNDDSDVSIVNSYAKNLVDEMSSTERLRYLRSALQVLHIAEFLVLVEMTEVIIPVVYCIYLSIVYHLPNKVYYAQLRGVDDATLQHNLLNVMTYSLLELVSFVMLSYVLQRKVGVSTLRQLAFVMGSQWQVAQCKFVLWVVHSVQAPLDHFGADFSFKFQWLHGNTSSIMGE</sequence>
<keyword evidence="1" id="KW-1133">Transmembrane helix</keyword>
<evidence type="ECO:0000313" key="3">
    <source>
        <dbReference type="EMBL" id="RLN21242.1"/>
    </source>
</evidence>
<keyword evidence="1" id="KW-0472">Membrane</keyword>
<reference evidence="2" key="3">
    <citation type="submission" date="2020-06" db="EMBL/GenBank/DDBJ databases">
        <authorList>
            <person name="Studholme D.J."/>
        </authorList>
    </citation>
    <scope>NUCLEOTIDE SEQUENCE</scope>
    <source>
        <strain evidence="2">NZFS 3630</strain>
    </source>
</reference>